<sequence>TSLVSISQHQFDQIALGLELAGRPFLWVIKSDLTKGVGLPLKKDDNGIITNHEIKGKIDELFSDDDIRANSLKLKNMARESVGKGGSSTKNLEYFIEQIKH</sequence>
<dbReference type="Proteomes" id="UP000237347">
    <property type="component" value="Unassembled WGS sequence"/>
</dbReference>
<dbReference type="SUPFAM" id="SSF53756">
    <property type="entry name" value="UDP-Glycosyltransferase/glycogen phosphorylase"/>
    <property type="match status" value="1"/>
</dbReference>
<dbReference type="Gene3D" id="3.40.50.2000">
    <property type="entry name" value="Glycogen Phosphorylase B"/>
    <property type="match status" value="3"/>
</dbReference>
<name>A0AAW0J4V5_QUESU</name>
<comment type="caution">
    <text evidence="1">The sequence shown here is derived from an EMBL/GenBank/DDBJ whole genome shotgun (WGS) entry which is preliminary data.</text>
</comment>
<evidence type="ECO:0000313" key="2">
    <source>
        <dbReference type="Proteomes" id="UP000237347"/>
    </source>
</evidence>
<organism evidence="1 2">
    <name type="scientific">Quercus suber</name>
    <name type="common">Cork oak</name>
    <dbReference type="NCBI Taxonomy" id="58331"/>
    <lineage>
        <taxon>Eukaryota</taxon>
        <taxon>Viridiplantae</taxon>
        <taxon>Streptophyta</taxon>
        <taxon>Embryophyta</taxon>
        <taxon>Tracheophyta</taxon>
        <taxon>Spermatophyta</taxon>
        <taxon>Magnoliopsida</taxon>
        <taxon>eudicotyledons</taxon>
        <taxon>Gunneridae</taxon>
        <taxon>Pentapetalae</taxon>
        <taxon>rosids</taxon>
        <taxon>fabids</taxon>
        <taxon>Fagales</taxon>
        <taxon>Fagaceae</taxon>
        <taxon>Quercus</taxon>
    </lineage>
</organism>
<feature type="non-terminal residue" evidence="1">
    <location>
        <position position="1"/>
    </location>
</feature>
<dbReference type="PANTHER" id="PTHR48045:SF21">
    <property type="entry name" value="UDP-GLYCOSYLTRANSFERASE 83A1"/>
    <property type="match status" value="1"/>
</dbReference>
<dbReference type="AlphaFoldDB" id="A0AAW0J4V5"/>
<evidence type="ECO:0000313" key="1">
    <source>
        <dbReference type="EMBL" id="KAK7821742.1"/>
    </source>
</evidence>
<accession>A0AAW0J4V5</accession>
<keyword evidence="2" id="KW-1185">Reference proteome</keyword>
<protein>
    <submittedName>
        <fullName evidence="1">Udp-glycosyltransferase 83a1</fullName>
    </submittedName>
</protein>
<gene>
    <name evidence="1" type="primary">UGT83A1_3</name>
    <name evidence="1" type="ORF">CFP56_037336</name>
</gene>
<proteinExistence type="predicted"/>
<dbReference type="PANTHER" id="PTHR48045">
    <property type="entry name" value="UDP-GLYCOSYLTRANSFERASE 72B1"/>
    <property type="match status" value="1"/>
</dbReference>
<reference evidence="1 2" key="1">
    <citation type="journal article" date="2018" name="Sci. Data">
        <title>The draft genome sequence of cork oak.</title>
        <authorList>
            <person name="Ramos A.M."/>
            <person name="Usie A."/>
            <person name="Barbosa P."/>
            <person name="Barros P.M."/>
            <person name="Capote T."/>
            <person name="Chaves I."/>
            <person name="Simoes F."/>
            <person name="Abreu I."/>
            <person name="Carrasquinho I."/>
            <person name="Faro C."/>
            <person name="Guimaraes J.B."/>
            <person name="Mendonca D."/>
            <person name="Nobrega F."/>
            <person name="Rodrigues L."/>
            <person name="Saibo N.J.M."/>
            <person name="Varela M.C."/>
            <person name="Egas C."/>
            <person name="Matos J."/>
            <person name="Miguel C.M."/>
            <person name="Oliveira M.M."/>
            <person name="Ricardo C.P."/>
            <person name="Goncalves S."/>
        </authorList>
    </citation>
    <scope>NUCLEOTIDE SEQUENCE [LARGE SCALE GENOMIC DNA]</scope>
    <source>
        <strain evidence="2">cv. HL8</strain>
    </source>
</reference>
<dbReference type="EMBL" id="PKMF04000691">
    <property type="protein sequence ID" value="KAK7821742.1"/>
    <property type="molecule type" value="Genomic_DNA"/>
</dbReference>